<evidence type="ECO:0000313" key="2">
    <source>
        <dbReference type="Proteomes" id="UP000217790"/>
    </source>
</evidence>
<dbReference type="EMBL" id="KZ293659">
    <property type="protein sequence ID" value="PBK92311.1"/>
    <property type="molecule type" value="Genomic_DNA"/>
</dbReference>
<gene>
    <name evidence="1" type="ORF">ARMGADRAFT_1031186</name>
</gene>
<dbReference type="InParanoid" id="A0A2H3DAP7"/>
<sequence>MLIPPLPSFPTVPQISAHLLNGYSTFYLLGGYNLSGARVDLLKKNSCQTVKETGSQGGEKGIGRHCVSLQQNAVFASDIHDYSQEKDLFMFSVGMLANPSLWTTLRTQRRTINPELVKRAMWFKGDEWSDYARYTR</sequence>
<accession>A0A2H3DAP7</accession>
<organism evidence="1 2">
    <name type="scientific">Armillaria gallica</name>
    <name type="common">Bulbous honey fungus</name>
    <name type="synonym">Armillaria bulbosa</name>
    <dbReference type="NCBI Taxonomy" id="47427"/>
    <lineage>
        <taxon>Eukaryota</taxon>
        <taxon>Fungi</taxon>
        <taxon>Dikarya</taxon>
        <taxon>Basidiomycota</taxon>
        <taxon>Agaricomycotina</taxon>
        <taxon>Agaricomycetes</taxon>
        <taxon>Agaricomycetidae</taxon>
        <taxon>Agaricales</taxon>
        <taxon>Marasmiineae</taxon>
        <taxon>Physalacriaceae</taxon>
        <taxon>Armillaria</taxon>
    </lineage>
</organism>
<name>A0A2H3DAP7_ARMGA</name>
<proteinExistence type="predicted"/>
<protein>
    <submittedName>
        <fullName evidence="1">Uncharacterized protein</fullName>
    </submittedName>
</protein>
<dbReference type="Proteomes" id="UP000217790">
    <property type="component" value="Unassembled WGS sequence"/>
</dbReference>
<evidence type="ECO:0000313" key="1">
    <source>
        <dbReference type="EMBL" id="PBK92311.1"/>
    </source>
</evidence>
<dbReference type="AlphaFoldDB" id="A0A2H3DAP7"/>
<keyword evidence="2" id="KW-1185">Reference proteome</keyword>
<reference evidence="2" key="1">
    <citation type="journal article" date="2017" name="Nat. Ecol. Evol.">
        <title>Genome expansion and lineage-specific genetic innovations in the forest pathogenic fungi Armillaria.</title>
        <authorList>
            <person name="Sipos G."/>
            <person name="Prasanna A.N."/>
            <person name="Walter M.C."/>
            <person name="O'Connor E."/>
            <person name="Balint B."/>
            <person name="Krizsan K."/>
            <person name="Kiss B."/>
            <person name="Hess J."/>
            <person name="Varga T."/>
            <person name="Slot J."/>
            <person name="Riley R."/>
            <person name="Boka B."/>
            <person name="Rigling D."/>
            <person name="Barry K."/>
            <person name="Lee J."/>
            <person name="Mihaltcheva S."/>
            <person name="LaButti K."/>
            <person name="Lipzen A."/>
            <person name="Waldron R."/>
            <person name="Moloney N.M."/>
            <person name="Sperisen C."/>
            <person name="Kredics L."/>
            <person name="Vagvoelgyi C."/>
            <person name="Patrignani A."/>
            <person name="Fitzpatrick D."/>
            <person name="Nagy I."/>
            <person name="Doyle S."/>
            <person name="Anderson J.B."/>
            <person name="Grigoriev I.V."/>
            <person name="Gueldener U."/>
            <person name="Muensterkoetter M."/>
            <person name="Nagy L.G."/>
        </authorList>
    </citation>
    <scope>NUCLEOTIDE SEQUENCE [LARGE SCALE GENOMIC DNA]</scope>
    <source>
        <strain evidence="2">Ar21-2</strain>
    </source>
</reference>